<dbReference type="Pfam" id="PF23317">
    <property type="entry name" value="YVC1_C"/>
    <property type="match status" value="1"/>
</dbReference>
<proteinExistence type="predicted"/>
<dbReference type="InterPro" id="IPR056336">
    <property type="entry name" value="YVC1_C"/>
</dbReference>
<feature type="transmembrane region" description="Helical" evidence="2">
    <location>
        <begin position="310"/>
        <end position="331"/>
    </location>
</feature>
<dbReference type="Proteomes" id="UP001310890">
    <property type="component" value="Unassembled WGS sequence"/>
</dbReference>
<dbReference type="InterPro" id="IPR052971">
    <property type="entry name" value="TRP_calcium_channel"/>
</dbReference>
<evidence type="ECO:0000256" key="1">
    <source>
        <dbReference type="SAM" id="MobiDB-lite"/>
    </source>
</evidence>
<feature type="transmembrane region" description="Helical" evidence="2">
    <location>
        <begin position="444"/>
        <end position="467"/>
    </location>
</feature>
<evidence type="ECO:0000313" key="5">
    <source>
        <dbReference type="Proteomes" id="UP001310890"/>
    </source>
</evidence>
<accession>A0AAN7TW07</accession>
<keyword evidence="2" id="KW-0812">Transmembrane</keyword>
<feature type="region of interest" description="Disordered" evidence="1">
    <location>
        <begin position="128"/>
        <end position="171"/>
    </location>
</feature>
<keyword evidence="2" id="KW-1133">Transmembrane helix</keyword>
<organism evidence="4 5">
    <name type="scientific">Meristemomyces frigidus</name>
    <dbReference type="NCBI Taxonomy" id="1508187"/>
    <lineage>
        <taxon>Eukaryota</taxon>
        <taxon>Fungi</taxon>
        <taxon>Dikarya</taxon>
        <taxon>Ascomycota</taxon>
        <taxon>Pezizomycotina</taxon>
        <taxon>Dothideomycetes</taxon>
        <taxon>Dothideomycetidae</taxon>
        <taxon>Mycosphaerellales</taxon>
        <taxon>Teratosphaeriaceae</taxon>
        <taxon>Meristemomyces</taxon>
    </lineage>
</organism>
<feature type="transmembrane region" description="Helical" evidence="2">
    <location>
        <begin position="246"/>
        <end position="268"/>
    </location>
</feature>
<name>A0AAN7TW07_9PEZI</name>
<dbReference type="PANTHER" id="PTHR35859">
    <property type="entry name" value="NONSELECTIVE CATION CHANNEL PROTEIN"/>
    <property type="match status" value="1"/>
</dbReference>
<evidence type="ECO:0000259" key="3">
    <source>
        <dbReference type="Pfam" id="PF23317"/>
    </source>
</evidence>
<feature type="transmembrane region" description="Helical" evidence="2">
    <location>
        <begin position="385"/>
        <end position="404"/>
    </location>
</feature>
<reference evidence="4" key="1">
    <citation type="submission" date="2023-08" db="EMBL/GenBank/DDBJ databases">
        <title>Black Yeasts Isolated from many extreme environments.</title>
        <authorList>
            <person name="Coleine C."/>
            <person name="Stajich J.E."/>
            <person name="Selbmann L."/>
        </authorList>
    </citation>
    <scope>NUCLEOTIDE SEQUENCE</scope>
    <source>
        <strain evidence="4">CCFEE 5401</strain>
    </source>
</reference>
<dbReference type="EMBL" id="JAVRRL010000005">
    <property type="protein sequence ID" value="KAK5117319.1"/>
    <property type="molecule type" value="Genomic_DNA"/>
</dbReference>
<dbReference type="PANTHER" id="PTHR35859:SF5">
    <property type="entry name" value="ION TRANSPORT DOMAIN-CONTAINING PROTEIN"/>
    <property type="match status" value="1"/>
</dbReference>
<sequence>MKGPKHSAIPHIGGHETFDVLVRKLSVYFVQQIDSPETWETLRRTVYGTHLKPLVTYLVHDTHHPAVVNALLALKGHFAAVEASDDRGISQTRSLACEFVAWRFVTHLTETDAIESLCFDLPPVTEKKTQPAVSNGVTDVDTETAPLLDGGSFEPDQSFADDDPESANPDESTSFAAVFAGLNALEIAAVSDAKKFLSQKSVQRIIDGIWKGDIIFWETLGQHSSKGAKVYNERRSDLFCRLRVPLYSKVFEVMFFAGFLAFYYTVLVEKSADRITTAEIMLYVWLASFTYNEIVEFWDAGSALYAVDFWSLWDIGIIVTGFTFLIVRAIGLAQSDSKLIDTAFDILSLEALFLVPRLCSLLSLHPYFGTLLPCLKEMTKDFVKFLGLVAILYVGFNTTFAFLARGVYSVKHMNWILIKVFFGSSYLGFDVAEEISPILGPPLMFIFVCLTNILLITSLISLLSNSLTKVIEHAREEYLSVYAVYVLEASTSNRLTYFLPPLNLLPLLIRPLRLFVSTEDLRTIRIILLKATHWPFVLCILAWERSRQMWQTRHGKCTTRDQVKKLISGRSFQQPLLVTAIEEPPLEGQARSSGSVVITTNNQPVASAETIEALLTAVQELKQQVETLSSTMVNRED</sequence>
<evidence type="ECO:0000313" key="4">
    <source>
        <dbReference type="EMBL" id="KAK5117319.1"/>
    </source>
</evidence>
<dbReference type="AlphaFoldDB" id="A0AAN7TW07"/>
<evidence type="ECO:0000256" key="2">
    <source>
        <dbReference type="SAM" id="Phobius"/>
    </source>
</evidence>
<comment type="caution">
    <text evidence="4">The sequence shown here is derived from an EMBL/GenBank/DDBJ whole genome shotgun (WGS) entry which is preliminary data.</text>
</comment>
<keyword evidence="2" id="KW-0472">Membrane</keyword>
<protein>
    <recommendedName>
        <fullName evidence="3">Calcium channel YVC1-like C-terminal transmembrane domain-containing protein</fullName>
    </recommendedName>
</protein>
<gene>
    <name evidence="4" type="ORF">LTR62_005936</name>
</gene>
<feature type="domain" description="Calcium channel YVC1-like C-terminal transmembrane" evidence="3">
    <location>
        <begin position="256"/>
        <end position="546"/>
    </location>
</feature>
<feature type="transmembrane region" description="Helical" evidence="2">
    <location>
        <begin position="280"/>
        <end position="298"/>
    </location>
</feature>